<feature type="transmembrane region" description="Helical" evidence="2">
    <location>
        <begin position="12"/>
        <end position="31"/>
    </location>
</feature>
<dbReference type="InterPro" id="IPR013083">
    <property type="entry name" value="Znf_RING/FYVE/PHD"/>
</dbReference>
<dbReference type="Gene3D" id="3.30.40.10">
    <property type="entry name" value="Zinc/RING finger domain, C3HC4 (zinc finger)"/>
    <property type="match status" value="1"/>
</dbReference>
<feature type="domain" description="RING-type" evidence="3">
    <location>
        <begin position="302"/>
        <end position="341"/>
    </location>
</feature>
<dbReference type="SUPFAM" id="SSF57850">
    <property type="entry name" value="RING/U-box"/>
    <property type="match status" value="1"/>
</dbReference>
<gene>
    <name evidence="5" type="ORF">STCU_08056</name>
    <name evidence="4" type="ORF">STCU_08518</name>
</gene>
<keyword evidence="2" id="KW-1133">Transmembrane helix</keyword>
<keyword evidence="1" id="KW-0862">Zinc</keyword>
<dbReference type="PROSITE" id="PS50089">
    <property type="entry name" value="ZF_RING_2"/>
    <property type="match status" value="1"/>
</dbReference>
<name>S9U1U8_9TRYP</name>
<dbReference type="OrthoDB" id="1711136at2759"/>
<dbReference type="PANTHER" id="PTHR22996">
    <property type="entry name" value="MAHOGUNIN"/>
    <property type="match status" value="1"/>
</dbReference>
<dbReference type="GO" id="GO:0016567">
    <property type="term" value="P:protein ubiquitination"/>
    <property type="evidence" value="ECO:0007669"/>
    <property type="project" value="TreeGrafter"/>
</dbReference>
<reference evidence="5 6" key="1">
    <citation type="journal article" date="2013" name="PLoS ONE">
        <title>Predicting the Proteins of Angomonas deanei, Strigomonas culicis and Their Respective Endosymbionts Reveals New Aspects of the Trypanosomatidae Family.</title>
        <authorList>
            <person name="Motta M.C."/>
            <person name="Martins A.C."/>
            <person name="de Souza S.S."/>
            <person name="Catta-Preta C.M."/>
            <person name="Silva R."/>
            <person name="Klein C.C."/>
            <person name="de Almeida L.G."/>
            <person name="de Lima Cunha O."/>
            <person name="Ciapina L.P."/>
            <person name="Brocchi M."/>
            <person name="Colabardini A.C."/>
            <person name="de Araujo Lima B."/>
            <person name="Machado C.R."/>
            <person name="de Almeida Soares C.M."/>
            <person name="Probst C.M."/>
            <person name="de Menezes C.B."/>
            <person name="Thompson C.E."/>
            <person name="Bartholomeu D.C."/>
            <person name="Gradia D.F."/>
            <person name="Pavoni D.P."/>
            <person name="Grisard E.C."/>
            <person name="Fantinatti-Garboggini F."/>
            <person name="Marchini F.K."/>
            <person name="Rodrigues-Luiz G.F."/>
            <person name="Wagner G."/>
            <person name="Goldman G.H."/>
            <person name="Fietto J.L."/>
            <person name="Elias M.C."/>
            <person name="Goldman M.H."/>
            <person name="Sagot M.F."/>
            <person name="Pereira M."/>
            <person name="Stoco P.H."/>
            <person name="de Mendonca-Neto R.P."/>
            <person name="Teixeira S.M."/>
            <person name="Maciel T.E."/>
            <person name="de Oliveira Mendes T.A."/>
            <person name="Urmenyi T.P."/>
            <person name="de Souza W."/>
            <person name="Schenkman S."/>
            <person name="de Vasconcelos A.T."/>
        </authorList>
    </citation>
    <scope>NUCLEOTIDE SEQUENCE [LARGE SCALE GENOMIC DNA]</scope>
</reference>
<evidence type="ECO:0000313" key="5">
    <source>
        <dbReference type="EMBL" id="EPY22903.1"/>
    </source>
</evidence>
<dbReference type="EMBL" id="ATMH01008518">
    <property type="protein sequence ID" value="EPY21490.1"/>
    <property type="molecule type" value="Genomic_DNA"/>
</dbReference>
<evidence type="ECO:0000256" key="2">
    <source>
        <dbReference type="SAM" id="Phobius"/>
    </source>
</evidence>
<dbReference type="Pfam" id="PF13920">
    <property type="entry name" value="zf-C3HC4_3"/>
    <property type="match status" value="1"/>
</dbReference>
<keyword evidence="2" id="KW-0472">Membrane</keyword>
<organism evidence="5 6">
    <name type="scientific">Strigomonas culicis</name>
    <dbReference type="NCBI Taxonomy" id="28005"/>
    <lineage>
        <taxon>Eukaryota</taxon>
        <taxon>Discoba</taxon>
        <taxon>Euglenozoa</taxon>
        <taxon>Kinetoplastea</taxon>
        <taxon>Metakinetoplastina</taxon>
        <taxon>Trypanosomatida</taxon>
        <taxon>Trypanosomatidae</taxon>
        <taxon>Strigomonadinae</taxon>
        <taxon>Strigomonas</taxon>
    </lineage>
</organism>
<dbReference type="Proteomes" id="UP000015354">
    <property type="component" value="Unassembled WGS sequence"/>
</dbReference>
<accession>S9U1U8</accession>
<keyword evidence="1" id="KW-0479">Metal-binding</keyword>
<evidence type="ECO:0000259" key="3">
    <source>
        <dbReference type="PROSITE" id="PS50089"/>
    </source>
</evidence>
<dbReference type="AlphaFoldDB" id="S9U1U8"/>
<dbReference type="SMART" id="SM00184">
    <property type="entry name" value="RING"/>
    <property type="match status" value="1"/>
</dbReference>
<dbReference type="EMBL" id="ATMH01008056">
    <property type="protein sequence ID" value="EPY22903.1"/>
    <property type="molecule type" value="Genomic_DNA"/>
</dbReference>
<comment type="caution">
    <text evidence="5">The sequence shown here is derived from an EMBL/GenBank/DDBJ whole genome shotgun (WGS) entry which is preliminary data.</text>
</comment>
<evidence type="ECO:0000313" key="4">
    <source>
        <dbReference type="EMBL" id="EPY21490.1"/>
    </source>
</evidence>
<keyword evidence="1" id="KW-0863">Zinc-finger</keyword>
<dbReference type="PANTHER" id="PTHR22996:SF0">
    <property type="entry name" value="RE60872P-RELATED"/>
    <property type="match status" value="1"/>
</dbReference>
<evidence type="ECO:0000256" key="1">
    <source>
        <dbReference type="PROSITE-ProRule" id="PRU00175"/>
    </source>
</evidence>
<dbReference type="InterPro" id="IPR045194">
    <property type="entry name" value="MGRN1/RNF157-like"/>
</dbReference>
<proteinExistence type="predicted"/>
<dbReference type="GO" id="GO:0008270">
    <property type="term" value="F:zinc ion binding"/>
    <property type="evidence" value="ECO:0007669"/>
    <property type="project" value="UniProtKB-KW"/>
</dbReference>
<evidence type="ECO:0000313" key="6">
    <source>
        <dbReference type="Proteomes" id="UP000015354"/>
    </source>
</evidence>
<keyword evidence="6" id="KW-1185">Reference proteome</keyword>
<dbReference type="GO" id="GO:0061630">
    <property type="term" value="F:ubiquitin protein ligase activity"/>
    <property type="evidence" value="ECO:0007669"/>
    <property type="project" value="UniProtKB-EC"/>
</dbReference>
<protein>
    <recommendedName>
        <fullName evidence="3">RING-type domain-containing protein</fullName>
    </recommendedName>
</protein>
<reference evidence="5" key="2">
    <citation type="submission" date="2013-03" db="EMBL/GenBank/DDBJ databases">
        <authorList>
            <person name="Motta M.C.M."/>
            <person name="Martins A.C.A."/>
            <person name="Preta C.M.C.C."/>
            <person name="Silva R."/>
            <person name="de Souza S.S."/>
            <person name="Klein C.C."/>
            <person name="de Almeida L.G.P."/>
            <person name="Cunha O.L."/>
            <person name="Colabardini A.C."/>
            <person name="Lima B.A."/>
            <person name="Machado C.R."/>
            <person name="Soares C.M.A."/>
            <person name="de Menezes C.B.A."/>
            <person name="Bartolomeu D.C."/>
            <person name="Grisard E.C."/>
            <person name="Fantinatti-Garboggini F."/>
            <person name="Rodrigues-Luiz G.F."/>
            <person name="Wagner G."/>
            <person name="Goldman G.H."/>
            <person name="Fietto J.L.R."/>
            <person name="Ciapina L.P."/>
            <person name="Brocchi M."/>
            <person name="Elias M.C."/>
            <person name="Goldman M.H.S."/>
            <person name="Sagot M.-F."/>
            <person name="Pereira M."/>
            <person name="Stoco P.H."/>
            <person name="Teixeira S.M.R."/>
            <person name="de Mendonca-Neto R.P."/>
            <person name="Maciel T.E.F."/>
            <person name="Mendes T.A.O."/>
            <person name="Urmenyi T.P."/>
            <person name="Teixeira M.M.G."/>
            <person name="de Camargo E.F.P."/>
            <person name="de Sousa W."/>
            <person name="Schenkman S."/>
            <person name="de Vasconcelos A.T.R."/>
        </authorList>
    </citation>
    <scope>NUCLEOTIDE SEQUENCE</scope>
</reference>
<sequence>MRCVANTPNSILVYNHICTFSLVLLLVYRLTSNRCVNSQLLIYIQMGLRSSKPEEDAVTGRPRGFYLVFGKPRILFTGERIKGPFIYDVEQNYDDDANLVEHTETYDLSCSVPKDQKFALTHKATSEAGCTLTFQVTFTQTIRRIQVLAGVHVKYVRGAGIRLAPAPRSQHPFVVHEVCDVPPSDDHQRVFTTAATLTSRLLAAAVSDEGGTLQTAPIAIVVEMEPENLPCGKRASAATLYAFLDVPEALLSWNGDGDAPEVGCKLLKQFLQIGRQVYELNDVFDLAADDVSGEENEENEMCVICMFSPKDTTILPCRHMCTCYECAGQLRLGTNRCPICRTEIQRLIKL</sequence>
<dbReference type="InterPro" id="IPR001841">
    <property type="entry name" value="Znf_RING"/>
</dbReference>
<keyword evidence="2" id="KW-0812">Transmembrane</keyword>